<evidence type="ECO:0000256" key="1">
    <source>
        <dbReference type="SAM" id="MobiDB-lite"/>
    </source>
</evidence>
<comment type="caution">
    <text evidence="3">The sequence shown here is derived from an EMBL/GenBank/DDBJ whole genome shotgun (WGS) entry which is preliminary data.</text>
</comment>
<organism evidence="3 4">
    <name type="scientific">Coraliomargarita sinensis</name>
    <dbReference type="NCBI Taxonomy" id="2174842"/>
    <lineage>
        <taxon>Bacteria</taxon>
        <taxon>Pseudomonadati</taxon>
        <taxon>Verrucomicrobiota</taxon>
        <taxon>Opitutia</taxon>
        <taxon>Puniceicoccales</taxon>
        <taxon>Coraliomargaritaceae</taxon>
        <taxon>Coraliomargarita</taxon>
    </lineage>
</organism>
<keyword evidence="4" id="KW-1185">Reference proteome</keyword>
<proteinExistence type="predicted"/>
<feature type="compositionally biased region" description="Basic and acidic residues" evidence="1">
    <location>
        <begin position="27"/>
        <end position="68"/>
    </location>
</feature>
<feature type="compositionally biased region" description="Polar residues" evidence="1">
    <location>
        <begin position="71"/>
        <end position="80"/>
    </location>
</feature>
<dbReference type="OrthoDB" id="200263at2"/>
<keyword evidence="2" id="KW-0812">Transmembrane</keyword>
<keyword evidence="2" id="KW-0472">Membrane</keyword>
<evidence type="ECO:0000313" key="3">
    <source>
        <dbReference type="EMBL" id="PXA05707.1"/>
    </source>
</evidence>
<feature type="compositionally biased region" description="Basic and acidic residues" evidence="1">
    <location>
        <begin position="148"/>
        <end position="166"/>
    </location>
</feature>
<keyword evidence="2" id="KW-1133">Transmembrane helix</keyword>
<dbReference type="EMBL" id="QHJQ01000001">
    <property type="protein sequence ID" value="PXA05707.1"/>
    <property type="molecule type" value="Genomic_DNA"/>
</dbReference>
<reference evidence="3 4" key="1">
    <citation type="submission" date="2018-05" db="EMBL/GenBank/DDBJ databases">
        <title>Coraliomargarita sinensis sp. nov., isolated from a marine solar saltern.</title>
        <authorList>
            <person name="Zhou L.Y."/>
        </authorList>
    </citation>
    <scope>NUCLEOTIDE SEQUENCE [LARGE SCALE GENOMIC DNA]</scope>
    <source>
        <strain evidence="3 4">WN38</strain>
    </source>
</reference>
<feature type="transmembrane region" description="Helical" evidence="2">
    <location>
        <begin position="7"/>
        <end position="24"/>
    </location>
</feature>
<feature type="region of interest" description="Disordered" evidence="1">
    <location>
        <begin position="27"/>
        <end position="196"/>
    </location>
</feature>
<gene>
    <name evidence="3" type="ORF">DDZ13_02210</name>
</gene>
<name>A0A317ZNE7_9BACT</name>
<dbReference type="AlphaFoldDB" id="A0A317ZNE7"/>
<feature type="compositionally biased region" description="Basic and acidic residues" evidence="1">
    <location>
        <begin position="83"/>
        <end position="114"/>
    </location>
</feature>
<dbReference type="Proteomes" id="UP000247099">
    <property type="component" value="Unassembled WGS sequence"/>
</dbReference>
<dbReference type="RefSeq" id="WP_110129784.1">
    <property type="nucleotide sequence ID" value="NZ_QHJQ01000001.1"/>
</dbReference>
<dbReference type="InParanoid" id="A0A317ZNE7"/>
<evidence type="ECO:0000313" key="4">
    <source>
        <dbReference type="Proteomes" id="UP000247099"/>
    </source>
</evidence>
<evidence type="ECO:0000256" key="2">
    <source>
        <dbReference type="SAM" id="Phobius"/>
    </source>
</evidence>
<protein>
    <submittedName>
        <fullName evidence="3">Uncharacterized protein</fullName>
    </submittedName>
</protein>
<sequence length="232" mass="26543">MDNLLEILVPLIFAAIYFFGNMFSGKSQEDKEAPPTLNPRRDSDGPDAAERQRRIQEEIRRKIMERRRASGSGQTTSTAPSGRELRERRQQVEARRQAREEEEVRREVVEEVQKEPSAYSIPSHEMESDPESPTFTWDDSDNAYDSTMEARLKRIEETKRQAEKLQKQAAKRNNTPDQEDKQGKQQTGGYFTGTVRDSLKDPRAARVAFIYGEVLGRPISLRKEASSVPGLN</sequence>
<accession>A0A317ZNE7</accession>